<sequence>MNRFFLTMLALFCSSIFFIGCNSGQKDEVTKDPRYADIANNIFFTKQPTYYYHYKQQRPDGKEGYFLSSQPQMPSAELIKEIPVRAHVHISKVFEIPQEDGSVQVMVEGKVFPDTQSSGEEYKALYEDIKPSLELEK</sequence>
<name>A0ABU8I4N2_9SPHI</name>
<protein>
    <recommendedName>
        <fullName evidence="4">Lipoprotein</fullName>
    </recommendedName>
</protein>
<keyword evidence="3" id="KW-1185">Reference proteome</keyword>
<accession>A0ABU8I4N2</accession>
<evidence type="ECO:0000313" key="2">
    <source>
        <dbReference type="EMBL" id="MEI5984676.1"/>
    </source>
</evidence>
<dbReference type="RefSeq" id="WP_134776469.1">
    <property type="nucleotide sequence ID" value="NZ_JAYLLN010000013.1"/>
</dbReference>
<evidence type="ECO:0008006" key="4">
    <source>
        <dbReference type="Google" id="ProtNLM"/>
    </source>
</evidence>
<reference evidence="2 3" key="1">
    <citation type="submission" date="2024-01" db="EMBL/GenBank/DDBJ databases">
        <title>Sphingobacterium tenebrionis sp. nov., a novel endophyte isolated from tenebrio molitor intestines.</title>
        <authorList>
            <person name="Zhang C."/>
        </authorList>
    </citation>
    <scope>NUCLEOTIDE SEQUENCE [LARGE SCALE GENOMIC DNA]</scope>
    <source>
        <strain evidence="2 3">PU5-4</strain>
    </source>
</reference>
<comment type="caution">
    <text evidence="2">The sequence shown here is derived from an EMBL/GenBank/DDBJ whole genome shotgun (WGS) entry which is preliminary data.</text>
</comment>
<feature type="chain" id="PRO_5045648719" description="Lipoprotein" evidence="1">
    <location>
        <begin position="20"/>
        <end position="137"/>
    </location>
</feature>
<evidence type="ECO:0000256" key="1">
    <source>
        <dbReference type="SAM" id="SignalP"/>
    </source>
</evidence>
<dbReference type="Proteomes" id="UP001363035">
    <property type="component" value="Unassembled WGS sequence"/>
</dbReference>
<evidence type="ECO:0000313" key="3">
    <source>
        <dbReference type="Proteomes" id="UP001363035"/>
    </source>
</evidence>
<dbReference type="EMBL" id="JAYLLN010000013">
    <property type="protein sequence ID" value="MEI5984676.1"/>
    <property type="molecule type" value="Genomic_DNA"/>
</dbReference>
<organism evidence="2 3">
    <name type="scientific">Sphingobacterium tenebrionis</name>
    <dbReference type="NCBI Taxonomy" id="3111775"/>
    <lineage>
        <taxon>Bacteria</taxon>
        <taxon>Pseudomonadati</taxon>
        <taxon>Bacteroidota</taxon>
        <taxon>Sphingobacteriia</taxon>
        <taxon>Sphingobacteriales</taxon>
        <taxon>Sphingobacteriaceae</taxon>
        <taxon>Sphingobacterium</taxon>
    </lineage>
</organism>
<dbReference type="PROSITE" id="PS51257">
    <property type="entry name" value="PROKAR_LIPOPROTEIN"/>
    <property type="match status" value="1"/>
</dbReference>
<gene>
    <name evidence="2" type="ORF">VJ786_07165</name>
</gene>
<keyword evidence="1" id="KW-0732">Signal</keyword>
<proteinExistence type="predicted"/>
<feature type="signal peptide" evidence="1">
    <location>
        <begin position="1"/>
        <end position="19"/>
    </location>
</feature>